<dbReference type="Pfam" id="PF00293">
    <property type="entry name" value="NUDIX"/>
    <property type="match status" value="1"/>
</dbReference>
<sequence>MPQIYKIYMNQNLLILADIVPQHVVNPQTIGLQEIDIEKLFKASITNADPVTNLVILPDPAPIFRQLLENMKVIKAAGGIVKNGHGEYLFIHRLGKWDLPKGKLEEDEKTRSAAKREVEEECGVKVDYLGAKFCTTYHTYTMRGRVVLKQTNWYEMGINKSPDLIPQLEEDIDEAAWVDVEDFDTILGNTYPLIADIAKKILHQHTDSQ</sequence>
<evidence type="ECO:0000259" key="2">
    <source>
        <dbReference type="PROSITE" id="PS51462"/>
    </source>
</evidence>
<keyword evidence="4" id="KW-1185">Reference proteome</keyword>
<name>A0A2T8HGA6_9SPHI</name>
<proteinExistence type="predicted"/>
<dbReference type="Proteomes" id="UP000245627">
    <property type="component" value="Unassembled WGS sequence"/>
</dbReference>
<dbReference type="OrthoDB" id="9816289at2"/>
<feature type="domain" description="Nudix hydrolase" evidence="2">
    <location>
        <begin position="72"/>
        <end position="200"/>
    </location>
</feature>
<keyword evidence="3" id="KW-0808">Transferase</keyword>
<reference evidence="3 4" key="1">
    <citation type="submission" date="2018-04" db="EMBL/GenBank/DDBJ databases">
        <title>Sphingobacterium cortibacter sp. nov.</title>
        <authorList>
            <person name="Li Y."/>
        </authorList>
    </citation>
    <scope>NUCLEOTIDE SEQUENCE [LARGE SCALE GENOMIC DNA]</scope>
    <source>
        <strain evidence="3 4">2c-3</strain>
    </source>
</reference>
<dbReference type="PANTHER" id="PTHR43736">
    <property type="entry name" value="ADP-RIBOSE PYROPHOSPHATASE"/>
    <property type="match status" value="1"/>
</dbReference>
<dbReference type="GO" id="GO:0016757">
    <property type="term" value="F:glycosyltransferase activity"/>
    <property type="evidence" value="ECO:0007669"/>
    <property type="project" value="UniProtKB-KW"/>
</dbReference>
<organism evidence="3 4">
    <name type="scientific">Sphingobacterium corticibacter</name>
    <dbReference type="NCBI Taxonomy" id="2171749"/>
    <lineage>
        <taxon>Bacteria</taxon>
        <taxon>Pseudomonadati</taxon>
        <taxon>Bacteroidota</taxon>
        <taxon>Sphingobacteriia</taxon>
        <taxon>Sphingobacteriales</taxon>
        <taxon>Sphingobacteriaceae</taxon>
        <taxon>Sphingobacterium</taxon>
    </lineage>
</organism>
<gene>
    <name evidence="3" type="ORF">DC487_12930</name>
</gene>
<dbReference type="InterPro" id="IPR000086">
    <property type="entry name" value="NUDIX_hydrolase_dom"/>
</dbReference>
<evidence type="ECO:0000313" key="4">
    <source>
        <dbReference type="Proteomes" id="UP000245627"/>
    </source>
</evidence>
<dbReference type="InterPro" id="IPR015797">
    <property type="entry name" value="NUDIX_hydrolase-like_dom_sf"/>
</dbReference>
<dbReference type="EMBL" id="QDKG01000005">
    <property type="protein sequence ID" value="PVH24443.1"/>
    <property type="molecule type" value="Genomic_DNA"/>
</dbReference>
<comment type="caution">
    <text evidence="3">The sequence shown here is derived from an EMBL/GenBank/DDBJ whole genome shotgun (WGS) entry which is preliminary data.</text>
</comment>
<dbReference type="PANTHER" id="PTHR43736:SF1">
    <property type="entry name" value="DIHYDRONEOPTERIN TRIPHOSPHATE DIPHOSPHATASE"/>
    <property type="match status" value="1"/>
</dbReference>
<dbReference type="Gene3D" id="3.90.79.10">
    <property type="entry name" value="Nucleoside Triphosphate Pyrophosphohydrolase"/>
    <property type="match status" value="1"/>
</dbReference>
<dbReference type="SUPFAM" id="SSF55811">
    <property type="entry name" value="Nudix"/>
    <property type="match status" value="1"/>
</dbReference>
<keyword evidence="1" id="KW-0378">Hydrolase</keyword>
<protein>
    <submittedName>
        <fullName evidence="3">Orotate phosphoribosyltransferase</fullName>
    </submittedName>
</protein>
<dbReference type="GO" id="GO:0016787">
    <property type="term" value="F:hydrolase activity"/>
    <property type="evidence" value="ECO:0007669"/>
    <property type="project" value="UniProtKB-KW"/>
</dbReference>
<dbReference type="PROSITE" id="PS00893">
    <property type="entry name" value="NUDIX_BOX"/>
    <property type="match status" value="1"/>
</dbReference>
<dbReference type="InterPro" id="IPR020084">
    <property type="entry name" value="NUDIX_hydrolase_CS"/>
</dbReference>
<dbReference type="PROSITE" id="PS51462">
    <property type="entry name" value="NUDIX"/>
    <property type="match status" value="1"/>
</dbReference>
<dbReference type="AlphaFoldDB" id="A0A2T8HGA6"/>
<keyword evidence="3" id="KW-0328">Glycosyltransferase</keyword>
<accession>A0A2T8HGA6</accession>
<dbReference type="CDD" id="cd03673">
    <property type="entry name" value="NUDIX_Ap6A_hydrolase"/>
    <property type="match status" value="1"/>
</dbReference>
<evidence type="ECO:0000313" key="3">
    <source>
        <dbReference type="EMBL" id="PVH24443.1"/>
    </source>
</evidence>
<evidence type="ECO:0000256" key="1">
    <source>
        <dbReference type="ARBA" id="ARBA00022801"/>
    </source>
</evidence>